<dbReference type="AlphaFoldDB" id="A0A7W8QML6"/>
<keyword evidence="3" id="KW-0732">Signal</keyword>
<keyword evidence="2" id="KW-0472">Membrane</keyword>
<organism evidence="5 6">
    <name type="scientific">Nocardiopsis composta</name>
    <dbReference type="NCBI Taxonomy" id="157465"/>
    <lineage>
        <taxon>Bacteria</taxon>
        <taxon>Bacillati</taxon>
        <taxon>Actinomycetota</taxon>
        <taxon>Actinomycetes</taxon>
        <taxon>Streptosporangiales</taxon>
        <taxon>Nocardiopsidaceae</taxon>
        <taxon>Nocardiopsis</taxon>
    </lineage>
</organism>
<protein>
    <submittedName>
        <fullName evidence="5">TQXA domain-containing protein</fullName>
    </submittedName>
</protein>
<feature type="region of interest" description="Disordered" evidence="1">
    <location>
        <begin position="313"/>
        <end position="369"/>
    </location>
</feature>
<dbReference type="InterPro" id="IPR013552">
    <property type="entry name" value="Thioester_dom"/>
</dbReference>
<feature type="compositionally biased region" description="Low complexity" evidence="1">
    <location>
        <begin position="324"/>
        <end position="344"/>
    </location>
</feature>
<name>A0A7W8QML6_9ACTN</name>
<evidence type="ECO:0000256" key="1">
    <source>
        <dbReference type="SAM" id="MobiDB-lite"/>
    </source>
</evidence>
<feature type="transmembrane region" description="Helical" evidence="2">
    <location>
        <begin position="375"/>
        <end position="397"/>
    </location>
</feature>
<dbReference type="Gene3D" id="1.10.150.480">
    <property type="match status" value="1"/>
</dbReference>
<sequence>MPRAPFRPRPLAGLAAALLTAGILVPAAPAAAQDGPARVEREAVAGAEVRLAGGETAQTALYRLRVDDDTSLSAYGAVLSDGPDRLSGEPDRSAAYVESGWDSVPGEHPAGDPAGPVAWIVRNSYPELPVEELGERSGAGGLSTEQAIAATQTAIWHYTEGAELAAGQKGNDPAVLEAYRHLVTEAEGADEPAAAPSLSVTPERIQGADPTGPIGPMKARTTGAGPVSLQVGGAEGARLTDASGSTVAQVEDGEEFFLEVPEGSGAGVATVHASTTAATVQSGRPFVGRDGVTTLPLVTAEEGVTGSSAAIKADWNAPAREPVPSADPALEPLPSASPAETPSAAPSPEPSPDASASPGSPEPERRGPLALTGTWLGALIGIGALLVVGGAAAMLLFRRRSRD</sequence>
<dbReference type="Proteomes" id="UP000572635">
    <property type="component" value="Unassembled WGS sequence"/>
</dbReference>
<evidence type="ECO:0000256" key="3">
    <source>
        <dbReference type="SAM" id="SignalP"/>
    </source>
</evidence>
<feature type="chain" id="PRO_5030921432" evidence="3">
    <location>
        <begin position="33"/>
        <end position="403"/>
    </location>
</feature>
<keyword evidence="2" id="KW-0812">Transmembrane</keyword>
<keyword evidence="2" id="KW-1133">Transmembrane helix</keyword>
<proteinExistence type="predicted"/>
<feature type="signal peptide" evidence="3">
    <location>
        <begin position="1"/>
        <end position="32"/>
    </location>
</feature>
<accession>A0A7W8QML6</accession>
<evidence type="ECO:0000259" key="4">
    <source>
        <dbReference type="Pfam" id="PF08341"/>
    </source>
</evidence>
<comment type="caution">
    <text evidence="5">The sequence shown here is derived from an EMBL/GenBank/DDBJ whole genome shotgun (WGS) entry which is preliminary data.</text>
</comment>
<evidence type="ECO:0000256" key="2">
    <source>
        <dbReference type="SAM" id="Phobius"/>
    </source>
</evidence>
<dbReference type="Pfam" id="PF08341">
    <property type="entry name" value="TED"/>
    <property type="match status" value="1"/>
</dbReference>
<reference evidence="5 6" key="1">
    <citation type="submission" date="2020-08" db="EMBL/GenBank/DDBJ databases">
        <title>Sequencing the genomes of 1000 actinobacteria strains.</title>
        <authorList>
            <person name="Klenk H.-P."/>
        </authorList>
    </citation>
    <scope>NUCLEOTIDE SEQUENCE [LARGE SCALE GENOMIC DNA]</scope>
    <source>
        <strain evidence="5 6">DSM 44551</strain>
    </source>
</reference>
<keyword evidence="6" id="KW-1185">Reference proteome</keyword>
<evidence type="ECO:0000313" key="6">
    <source>
        <dbReference type="Proteomes" id="UP000572635"/>
    </source>
</evidence>
<dbReference type="RefSeq" id="WP_184392134.1">
    <property type="nucleotide sequence ID" value="NZ_BAAAJD010000043.1"/>
</dbReference>
<gene>
    <name evidence="5" type="ORF">HDA36_002669</name>
</gene>
<dbReference type="EMBL" id="JACHDB010000001">
    <property type="protein sequence ID" value="MBB5432585.1"/>
    <property type="molecule type" value="Genomic_DNA"/>
</dbReference>
<dbReference type="InterPro" id="IPR023849">
    <property type="entry name" value="TQXA_dom"/>
</dbReference>
<dbReference type="NCBIfam" id="TIGR03934">
    <property type="entry name" value="TQXA_dom"/>
    <property type="match status" value="1"/>
</dbReference>
<feature type="domain" description="Thioester" evidence="4">
    <location>
        <begin position="111"/>
        <end position="187"/>
    </location>
</feature>
<evidence type="ECO:0000313" key="5">
    <source>
        <dbReference type="EMBL" id="MBB5432585.1"/>
    </source>
</evidence>